<organism evidence="1">
    <name type="scientific">marine sediment metagenome</name>
    <dbReference type="NCBI Taxonomy" id="412755"/>
    <lineage>
        <taxon>unclassified sequences</taxon>
        <taxon>metagenomes</taxon>
        <taxon>ecological metagenomes</taxon>
    </lineage>
</organism>
<proteinExistence type="predicted"/>
<sequence length="127" mass="14217">MSVKTININTVDIASLRARRTKIAFFAGRDINDLDEIYASARTKFSVQVFGGGNLRNVFELMKWSNICWFEGLGELTVMASHLPKACRIIVRLNENELGSELAGKVNWQNVDVLVVDGPKPPRENIP</sequence>
<dbReference type="AlphaFoldDB" id="X1GLM9"/>
<accession>X1GLM9</accession>
<feature type="non-terminal residue" evidence="1">
    <location>
        <position position="127"/>
    </location>
</feature>
<dbReference type="EMBL" id="BARU01022612">
    <property type="protein sequence ID" value="GAH58821.1"/>
    <property type="molecule type" value="Genomic_DNA"/>
</dbReference>
<comment type="caution">
    <text evidence="1">The sequence shown here is derived from an EMBL/GenBank/DDBJ whole genome shotgun (WGS) entry which is preliminary data.</text>
</comment>
<name>X1GLM9_9ZZZZ</name>
<protein>
    <submittedName>
        <fullName evidence="1">Uncharacterized protein</fullName>
    </submittedName>
</protein>
<reference evidence="1" key="1">
    <citation type="journal article" date="2014" name="Front. Microbiol.">
        <title>High frequency of phylogenetically diverse reductive dehalogenase-homologous genes in deep subseafloor sedimentary metagenomes.</title>
        <authorList>
            <person name="Kawai M."/>
            <person name="Futagami T."/>
            <person name="Toyoda A."/>
            <person name="Takaki Y."/>
            <person name="Nishi S."/>
            <person name="Hori S."/>
            <person name="Arai W."/>
            <person name="Tsubouchi T."/>
            <person name="Morono Y."/>
            <person name="Uchiyama I."/>
            <person name="Ito T."/>
            <person name="Fujiyama A."/>
            <person name="Inagaki F."/>
            <person name="Takami H."/>
        </authorList>
    </citation>
    <scope>NUCLEOTIDE SEQUENCE</scope>
    <source>
        <strain evidence="1">Expedition CK06-06</strain>
    </source>
</reference>
<gene>
    <name evidence="1" type="ORF">S03H2_36805</name>
</gene>
<evidence type="ECO:0000313" key="1">
    <source>
        <dbReference type="EMBL" id="GAH58821.1"/>
    </source>
</evidence>